<comment type="caution">
    <text evidence="1">The sequence shown here is derived from an EMBL/GenBank/DDBJ whole genome shotgun (WGS) entry which is preliminary data.</text>
</comment>
<protein>
    <submittedName>
        <fullName evidence="1">Uncharacterized protein</fullName>
    </submittedName>
</protein>
<dbReference type="Proteomes" id="UP001220324">
    <property type="component" value="Unassembled WGS sequence"/>
</dbReference>
<accession>A0AAD6D1I1</accession>
<organism evidence="1 2">
    <name type="scientific">Penicillium frequentans</name>
    <dbReference type="NCBI Taxonomy" id="3151616"/>
    <lineage>
        <taxon>Eukaryota</taxon>
        <taxon>Fungi</taxon>
        <taxon>Dikarya</taxon>
        <taxon>Ascomycota</taxon>
        <taxon>Pezizomycotina</taxon>
        <taxon>Eurotiomycetes</taxon>
        <taxon>Eurotiomycetidae</taxon>
        <taxon>Eurotiales</taxon>
        <taxon>Aspergillaceae</taxon>
        <taxon>Penicillium</taxon>
    </lineage>
</organism>
<sequence length="78" mass="8798">MEFEEGPEVTIMDVRAVEICPQIDTHGFTYASHDSSLTGDHLLDKANIESIYLPECEALLRNTLDGVDEVHFFNWLAS</sequence>
<evidence type="ECO:0000313" key="2">
    <source>
        <dbReference type="Proteomes" id="UP001220324"/>
    </source>
</evidence>
<gene>
    <name evidence="1" type="ORF">N7494_004879</name>
</gene>
<keyword evidence="2" id="KW-1185">Reference proteome</keyword>
<dbReference type="AlphaFoldDB" id="A0AAD6D1I1"/>
<dbReference type="EMBL" id="JAQIZZ010000003">
    <property type="protein sequence ID" value="KAJ5547294.1"/>
    <property type="molecule type" value="Genomic_DNA"/>
</dbReference>
<proteinExistence type="predicted"/>
<reference evidence="1 2" key="1">
    <citation type="journal article" date="2023" name="IMA Fungus">
        <title>Comparative genomic study of the Penicillium genus elucidates a diverse pangenome and 15 lateral gene transfer events.</title>
        <authorList>
            <person name="Petersen C."/>
            <person name="Sorensen T."/>
            <person name="Nielsen M.R."/>
            <person name="Sondergaard T.E."/>
            <person name="Sorensen J.L."/>
            <person name="Fitzpatrick D.A."/>
            <person name="Frisvad J.C."/>
            <person name="Nielsen K.L."/>
        </authorList>
    </citation>
    <scope>NUCLEOTIDE SEQUENCE [LARGE SCALE GENOMIC DNA]</scope>
    <source>
        <strain evidence="1 2">IBT 35679</strain>
    </source>
</reference>
<name>A0AAD6D1I1_9EURO</name>
<evidence type="ECO:0000313" key="1">
    <source>
        <dbReference type="EMBL" id="KAJ5547294.1"/>
    </source>
</evidence>